<evidence type="ECO:0000256" key="1">
    <source>
        <dbReference type="PROSITE-ProRule" id="PRU00339"/>
    </source>
</evidence>
<accession>A0A7S1BDZ8</accession>
<sequence length="230" mass="26213">MQGNYHMALEYMERCLILKLIIYGPNSIEVKKGCKEVSKVINVLLVSHLESDDPKYDTWPNDLFKKAEVLSSGHPDVQAATFNNVACYHRNRGNMHTALEFLQRALRIEQEENASRQNIGSDSSRCWQVADTHLNLCAVLSKMNQHQRALTHANEGIVMLRDHDRCSLDRIVIVATAYYNKAVEHEFLGQFDKSVAALRKGKDIGDKYLPEHAITHKLSEALDSRKPKKK</sequence>
<organism evidence="2">
    <name type="scientific">Corethron hystrix</name>
    <dbReference type="NCBI Taxonomy" id="216773"/>
    <lineage>
        <taxon>Eukaryota</taxon>
        <taxon>Sar</taxon>
        <taxon>Stramenopiles</taxon>
        <taxon>Ochrophyta</taxon>
        <taxon>Bacillariophyta</taxon>
        <taxon>Coscinodiscophyceae</taxon>
        <taxon>Corethrophycidae</taxon>
        <taxon>Corethrales</taxon>
        <taxon>Corethraceae</taxon>
        <taxon>Corethron</taxon>
    </lineage>
</organism>
<protein>
    <recommendedName>
        <fullName evidence="3">MalT-like TPR region domain-containing protein</fullName>
    </recommendedName>
</protein>
<dbReference type="PROSITE" id="PS50005">
    <property type="entry name" value="TPR"/>
    <property type="match status" value="1"/>
</dbReference>
<dbReference type="Pfam" id="PF13181">
    <property type="entry name" value="TPR_8"/>
    <property type="match status" value="1"/>
</dbReference>
<dbReference type="InterPro" id="IPR011990">
    <property type="entry name" value="TPR-like_helical_dom_sf"/>
</dbReference>
<dbReference type="SUPFAM" id="SSF48452">
    <property type="entry name" value="TPR-like"/>
    <property type="match status" value="1"/>
</dbReference>
<proteinExistence type="predicted"/>
<evidence type="ECO:0000313" key="2">
    <source>
        <dbReference type="EMBL" id="CAD8883538.1"/>
    </source>
</evidence>
<name>A0A7S1BDZ8_9STRA</name>
<dbReference type="EMBL" id="HBFR01014729">
    <property type="protein sequence ID" value="CAD8883538.1"/>
    <property type="molecule type" value="Transcribed_RNA"/>
</dbReference>
<evidence type="ECO:0008006" key="3">
    <source>
        <dbReference type="Google" id="ProtNLM"/>
    </source>
</evidence>
<gene>
    <name evidence="2" type="ORF">CHYS00102_LOCUS10734</name>
</gene>
<dbReference type="AlphaFoldDB" id="A0A7S1BDZ8"/>
<dbReference type="InterPro" id="IPR019734">
    <property type="entry name" value="TPR_rpt"/>
</dbReference>
<dbReference type="Gene3D" id="1.25.40.10">
    <property type="entry name" value="Tetratricopeptide repeat domain"/>
    <property type="match status" value="1"/>
</dbReference>
<keyword evidence="1" id="KW-0802">TPR repeat</keyword>
<dbReference type="Pfam" id="PF13374">
    <property type="entry name" value="TPR_10"/>
    <property type="match status" value="1"/>
</dbReference>
<reference evidence="2" key="1">
    <citation type="submission" date="2021-01" db="EMBL/GenBank/DDBJ databases">
        <authorList>
            <person name="Corre E."/>
            <person name="Pelletier E."/>
            <person name="Niang G."/>
            <person name="Scheremetjew M."/>
            <person name="Finn R."/>
            <person name="Kale V."/>
            <person name="Holt S."/>
            <person name="Cochrane G."/>
            <person name="Meng A."/>
            <person name="Brown T."/>
            <person name="Cohen L."/>
        </authorList>
    </citation>
    <scope>NUCLEOTIDE SEQUENCE</scope>
    <source>
        <strain evidence="2">308</strain>
    </source>
</reference>
<feature type="repeat" description="TPR" evidence="1">
    <location>
        <begin position="79"/>
        <end position="112"/>
    </location>
</feature>
<dbReference type="SMART" id="SM00028">
    <property type="entry name" value="TPR"/>
    <property type="match status" value="3"/>
</dbReference>